<dbReference type="InterPro" id="IPR000914">
    <property type="entry name" value="SBP_5_dom"/>
</dbReference>
<name>A0A6S6SKP7_9GAMM</name>
<dbReference type="EMBL" id="CACVAT010000086">
    <property type="protein sequence ID" value="CAA6805736.1"/>
    <property type="molecule type" value="Genomic_DNA"/>
</dbReference>
<organism evidence="3">
    <name type="scientific">uncultured Thiotrichaceae bacterium</name>
    <dbReference type="NCBI Taxonomy" id="298394"/>
    <lineage>
        <taxon>Bacteria</taxon>
        <taxon>Pseudomonadati</taxon>
        <taxon>Pseudomonadota</taxon>
        <taxon>Gammaproteobacteria</taxon>
        <taxon>Thiotrichales</taxon>
        <taxon>Thiotrichaceae</taxon>
        <taxon>environmental samples</taxon>
    </lineage>
</organism>
<feature type="chain" id="PRO_5027576298" evidence="1">
    <location>
        <begin position="27"/>
        <end position="634"/>
    </location>
</feature>
<feature type="signal peptide" evidence="1">
    <location>
        <begin position="1"/>
        <end position="26"/>
    </location>
</feature>
<dbReference type="Gene3D" id="3.10.105.10">
    <property type="entry name" value="Dipeptide-binding Protein, Domain 3"/>
    <property type="match status" value="1"/>
</dbReference>
<gene>
    <name evidence="3" type="ORF">HELGO_WM30814</name>
</gene>
<dbReference type="InterPro" id="IPR039424">
    <property type="entry name" value="SBP_5"/>
</dbReference>
<dbReference type="Pfam" id="PF00496">
    <property type="entry name" value="SBP_bac_5"/>
    <property type="match status" value="1"/>
</dbReference>
<dbReference type="CDD" id="cd08500">
    <property type="entry name" value="PBP2_NikA_DppA_OppA_like_4"/>
    <property type="match status" value="1"/>
</dbReference>
<sequence>MTRQPLNLLSRLLLPLLLFSSTATQAATEVPYLEAAVASKKLPPVSERLPETPSQAHFLGKTEGKYGGRMRMLMAKAKDIRMMTVYGYARLVASNEDFRLEADILESVNIKEGRIFTLTLRKGHKWSDGQPFTSEDFRFYWEDVANNEDLSPFGPPVKLKLDDELPKFSVIDEQTVRYEWSKPNHYFLPALAAPSPLYLYRPAHYLKQFHKKYASAEDLAAAVKTSNKKNWRKLFLRSADHYKFTNPDLPTLQPWFNTTASPSERFIFKRNPYFHRVDPEGNQLPYIDEVEINLASNSLIPAKAGAGESDLQARYIRMDNYPFLKDAQKSGTANINVNLWQTARGSHIALFPNLTSADPVWRKLLRDVRFRRALSMSIDRDEINQSIYFGLALAAGDTVLPQSPLYDEKRSTLWASTDYAQANKLLDEIGLTKRDDRGIRLMPDGEPLEILVQSAGESTEESDVLELITDSWKKVGVQLYTKATQREVLRNRVFSGEAHMSIFFGLPNGIPTAEMSPAQLAPVQQDQLQWSQWGRHYETGEGDAPDLPEAKRLLELFTQWGGTVEFEEKTKIWQEMLDIYADQVYTIGIISGVKQPVISHKTLQNVPETGVFNWDPGSFFGVYRPDTFWFTNGK</sequence>
<dbReference type="SUPFAM" id="SSF53850">
    <property type="entry name" value="Periplasmic binding protein-like II"/>
    <property type="match status" value="1"/>
</dbReference>
<dbReference type="AlphaFoldDB" id="A0A6S6SKP7"/>
<evidence type="ECO:0000256" key="1">
    <source>
        <dbReference type="SAM" id="SignalP"/>
    </source>
</evidence>
<protein>
    <submittedName>
        <fullName evidence="3">Oligopeptide ABC transporter, periplasmic oligopeptide-binding protein</fullName>
    </submittedName>
</protein>
<dbReference type="PANTHER" id="PTHR30290">
    <property type="entry name" value="PERIPLASMIC BINDING COMPONENT OF ABC TRANSPORTER"/>
    <property type="match status" value="1"/>
</dbReference>
<keyword evidence="1" id="KW-0732">Signal</keyword>
<dbReference type="PANTHER" id="PTHR30290:SF62">
    <property type="entry name" value="OLIGOPEPTIDE ABC TRANSPORTER, PERIPLASMIC OLIGOPEPTIDE-BINDING PROTEIN"/>
    <property type="match status" value="1"/>
</dbReference>
<dbReference type="GO" id="GO:1904680">
    <property type="term" value="F:peptide transmembrane transporter activity"/>
    <property type="evidence" value="ECO:0007669"/>
    <property type="project" value="TreeGrafter"/>
</dbReference>
<proteinExistence type="predicted"/>
<feature type="domain" description="Solute-binding protein family 5" evidence="2">
    <location>
        <begin position="103"/>
        <end position="506"/>
    </location>
</feature>
<reference evidence="3" key="1">
    <citation type="submission" date="2020-01" db="EMBL/GenBank/DDBJ databases">
        <authorList>
            <person name="Meier V. D."/>
            <person name="Meier V D."/>
        </authorList>
    </citation>
    <scope>NUCLEOTIDE SEQUENCE</scope>
    <source>
        <strain evidence="3">HLG_WM_MAG_09</strain>
    </source>
</reference>
<evidence type="ECO:0000313" key="3">
    <source>
        <dbReference type="EMBL" id="CAA6805736.1"/>
    </source>
</evidence>
<dbReference type="Gene3D" id="3.40.190.10">
    <property type="entry name" value="Periplasmic binding protein-like II"/>
    <property type="match status" value="1"/>
</dbReference>
<dbReference type="GO" id="GO:0015833">
    <property type="term" value="P:peptide transport"/>
    <property type="evidence" value="ECO:0007669"/>
    <property type="project" value="TreeGrafter"/>
</dbReference>
<evidence type="ECO:0000259" key="2">
    <source>
        <dbReference type="Pfam" id="PF00496"/>
    </source>
</evidence>
<accession>A0A6S6SKP7</accession>